<dbReference type="RefSeq" id="WP_066821331.1">
    <property type="nucleotide sequence ID" value="NZ_LTBA01000001.1"/>
</dbReference>
<accession>A0A151B7U9</accession>
<keyword evidence="2" id="KW-1185">Reference proteome</keyword>
<comment type="caution">
    <text evidence="1">The sequence shown here is derived from an EMBL/GenBank/DDBJ whole genome shotgun (WGS) entry which is preliminary data.</text>
</comment>
<evidence type="ECO:0000313" key="1">
    <source>
        <dbReference type="EMBL" id="KYH35860.1"/>
    </source>
</evidence>
<dbReference type="Proteomes" id="UP000075531">
    <property type="component" value="Unassembled WGS sequence"/>
</dbReference>
<dbReference type="AlphaFoldDB" id="A0A151B7U9"/>
<sequence>MEGLNGNKEHDYKLLILSVEKDIDDLTKDIAFHNEITVPVVKYELERISRYITTYKQLIGED</sequence>
<organism evidence="1 2">
    <name type="scientific">Clostridium tepidiprofundi DSM 19306</name>
    <dbReference type="NCBI Taxonomy" id="1121338"/>
    <lineage>
        <taxon>Bacteria</taxon>
        <taxon>Bacillati</taxon>
        <taxon>Bacillota</taxon>
        <taxon>Clostridia</taxon>
        <taxon>Eubacteriales</taxon>
        <taxon>Clostridiaceae</taxon>
        <taxon>Clostridium</taxon>
    </lineage>
</organism>
<dbReference type="PATRIC" id="fig|1121338.3.peg.257"/>
<name>A0A151B7U9_9CLOT</name>
<reference evidence="1 2" key="1">
    <citation type="submission" date="2016-02" db="EMBL/GenBank/DDBJ databases">
        <title>Genome sequence of Clostridium tepidiprofundi DSM 19306.</title>
        <authorList>
            <person name="Poehlein A."/>
            <person name="Daniel R."/>
        </authorList>
    </citation>
    <scope>NUCLEOTIDE SEQUENCE [LARGE SCALE GENOMIC DNA]</scope>
    <source>
        <strain evidence="1 2">DSM 19306</strain>
    </source>
</reference>
<evidence type="ECO:0000313" key="2">
    <source>
        <dbReference type="Proteomes" id="UP000075531"/>
    </source>
</evidence>
<dbReference type="EMBL" id="LTBA01000001">
    <property type="protein sequence ID" value="KYH35860.1"/>
    <property type="molecule type" value="Genomic_DNA"/>
</dbReference>
<proteinExistence type="predicted"/>
<dbReference type="STRING" id="1121338.CLTEP_02530"/>
<protein>
    <submittedName>
        <fullName evidence="1">Uncharacterized protein</fullName>
    </submittedName>
</protein>
<gene>
    <name evidence="1" type="ORF">CLTEP_02530</name>
</gene>